<keyword evidence="3" id="KW-1185">Reference proteome</keyword>
<feature type="non-terminal residue" evidence="2">
    <location>
        <position position="130"/>
    </location>
</feature>
<dbReference type="EMBL" id="JAABOA010000819">
    <property type="protein sequence ID" value="KAF9583081.1"/>
    <property type="molecule type" value="Genomic_DNA"/>
</dbReference>
<dbReference type="Proteomes" id="UP000780801">
    <property type="component" value="Unassembled WGS sequence"/>
</dbReference>
<evidence type="ECO:0000313" key="2">
    <source>
        <dbReference type="EMBL" id="KAF9583081.1"/>
    </source>
</evidence>
<reference evidence="2" key="1">
    <citation type="journal article" date="2020" name="Fungal Divers.">
        <title>Resolving the Mortierellaceae phylogeny through synthesis of multi-gene phylogenetics and phylogenomics.</title>
        <authorList>
            <person name="Vandepol N."/>
            <person name="Liber J."/>
            <person name="Desiro A."/>
            <person name="Na H."/>
            <person name="Kennedy M."/>
            <person name="Barry K."/>
            <person name="Grigoriev I.V."/>
            <person name="Miller A.N."/>
            <person name="O'Donnell K."/>
            <person name="Stajich J.E."/>
            <person name="Bonito G."/>
        </authorList>
    </citation>
    <scope>NUCLEOTIDE SEQUENCE</scope>
    <source>
        <strain evidence="2">KOD1015</strain>
    </source>
</reference>
<dbReference type="OrthoDB" id="1699231at2759"/>
<feature type="transmembrane region" description="Helical" evidence="1">
    <location>
        <begin position="71"/>
        <end position="93"/>
    </location>
</feature>
<keyword evidence="1" id="KW-0812">Transmembrane</keyword>
<keyword evidence="1" id="KW-1133">Transmembrane helix</keyword>
<name>A0A9P6FXT1_9FUNG</name>
<feature type="transmembrane region" description="Helical" evidence="1">
    <location>
        <begin position="99"/>
        <end position="116"/>
    </location>
</feature>
<proteinExistence type="predicted"/>
<evidence type="ECO:0000256" key="1">
    <source>
        <dbReference type="SAM" id="Phobius"/>
    </source>
</evidence>
<gene>
    <name evidence="2" type="ORF">BGW38_010296</name>
</gene>
<evidence type="ECO:0000313" key="3">
    <source>
        <dbReference type="Proteomes" id="UP000780801"/>
    </source>
</evidence>
<organism evidence="2 3">
    <name type="scientific">Lunasporangiospora selenospora</name>
    <dbReference type="NCBI Taxonomy" id="979761"/>
    <lineage>
        <taxon>Eukaryota</taxon>
        <taxon>Fungi</taxon>
        <taxon>Fungi incertae sedis</taxon>
        <taxon>Mucoromycota</taxon>
        <taxon>Mortierellomycotina</taxon>
        <taxon>Mortierellomycetes</taxon>
        <taxon>Mortierellales</taxon>
        <taxon>Mortierellaceae</taxon>
        <taxon>Lunasporangiospora</taxon>
    </lineage>
</organism>
<comment type="caution">
    <text evidence="2">The sequence shown here is derived from an EMBL/GenBank/DDBJ whole genome shotgun (WGS) entry which is preliminary data.</text>
</comment>
<keyword evidence="1" id="KW-0472">Membrane</keyword>
<sequence>MGEPEVHQKPSSGHAHFEPNETALEDISPLSTNLQTHVSIRSERSLRSTLPTQNETLLTPGQRPKLSILQCLKAILFASKLNVLLIFIPLGIIAEHLHWSDVTVFILNFIAIVPLAKRYATEEIALRLGE</sequence>
<dbReference type="AlphaFoldDB" id="A0A9P6FXT1"/>
<protein>
    <submittedName>
        <fullName evidence="2">Uncharacterized protein</fullName>
    </submittedName>
</protein>
<accession>A0A9P6FXT1</accession>